<keyword evidence="7 10" id="KW-0472">Membrane</keyword>
<dbReference type="GO" id="GO:0005886">
    <property type="term" value="C:plasma membrane"/>
    <property type="evidence" value="ECO:0007669"/>
    <property type="project" value="UniProtKB-SubCell"/>
</dbReference>
<evidence type="ECO:0000256" key="5">
    <source>
        <dbReference type="ARBA" id="ARBA00022840"/>
    </source>
</evidence>
<dbReference type="Gene3D" id="3.40.50.300">
    <property type="entry name" value="P-loop containing nucleotide triphosphate hydrolases"/>
    <property type="match status" value="1"/>
</dbReference>
<dbReference type="PANTHER" id="PTHR43394">
    <property type="entry name" value="ATP-DEPENDENT PERMEASE MDL1, MITOCHONDRIAL"/>
    <property type="match status" value="1"/>
</dbReference>
<accession>A0AAU7JC77</accession>
<dbReference type="GO" id="GO:0005524">
    <property type="term" value="F:ATP binding"/>
    <property type="evidence" value="ECO:0007669"/>
    <property type="project" value="UniProtKB-KW"/>
</dbReference>
<reference evidence="13" key="1">
    <citation type="submission" date="2024-05" db="EMBL/GenBank/DDBJ databases">
        <authorList>
            <person name="Kim S."/>
            <person name="Heo J."/>
            <person name="Choi H."/>
            <person name="Choi Y."/>
            <person name="Kwon S.-W."/>
            <person name="Kim Y."/>
        </authorList>
    </citation>
    <scope>NUCLEOTIDE SEQUENCE</scope>
    <source>
        <strain evidence="13">KACC 23698</strain>
    </source>
</reference>
<dbReference type="CDD" id="cd03249">
    <property type="entry name" value="ABC_MTABC3_MDL1_MDL2"/>
    <property type="match status" value="1"/>
</dbReference>
<feature type="transmembrane region" description="Helical" evidence="10">
    <location>
        <begin position="169"/>
        <end position="187"/>
    </location>
</feature>
<comment type="similarity">
    <text evidence="2">Belongs to the ABC transporter superfamily.</text>
</comment>
<dbReference type="Pfam" id="PF00664">
    <property type="entry name" value="ABC_membrane"/>
    <property type="match status" value="1"/>
</dbReference>
<evidence type="ECO:0000313" key="13">
    <source>
        <dbReference type="EMBL" id="XBO37871.1"/>
    </source>
</evidence>
<organism evidence="13">
    <name type="scientific">Alsobacter sp. KACC 23698</name>
    <dbReference type="NCBI Taxonomy" id="3149229"/>
    <lineage>
        <taxon>Bacteria</taxon>
        <taxon>Pseudomonadati</taxon>
        <taxon>Pseudomonadota</taxon>
        <taxon>Alphaproteobacteria</taxon>
        <taxon>Hyphomicrobiales</taxon>
        <taxon>Alsobacteraceae</taxon>
        <taxon>Alsobacter</taxon>
    </lineage>
</organism>
<evidence type="ECO:0000256" key="2">
    <source>
        <dbReference type="ARBA" id="ARBA00005417"/>
    </source>
</evidence>
<dbReference type="SMART" id="SM00382">
    <property type="entry name" value="AAA"/>
    <property type="match status" value="1"/>
</dbReference>
<comment type="function">
    <text evidence="8">Part of an ABC transporter complex. Transmembrane domains (TMD) form a pore in the inner membrane and the ATP-binding domain (NBD) is responsible for energy generation.</text>
</comment>
<evidence type="ECO:0000256" key="4">
    <source>
        <dbReference type="ARBA" id="ARBA00022741"/>
    </source>
</evidence>
<evidence type="ECO:0000256" key="6">
    <source>
        <dbReference type="ARBA" id="ARBA00022989"/>
    </source>
</evidence>
<dbReference type="PANTHER" id="PTHR43394:SF1">
    <property type="entry name" value="ATP-BINDING CASSETTE SUB-FAMILY B MEMBER 10, MITOCHONDRIAL"/>
    <property type="match status" value="1"/>
</dbReference>
<dbReference type="PROSITE" id="PS00211">
    <property type="entry name" value="ABC_TRANSPORTER_1"/>
    <property type="match status" value="1"/>
</dbReference>
<proteinExistence type="inferred from homology"/>
<evidence type="ECO:0000259" key="12">
    <source>
        <dbReference type="PROSITE" id="PS50929"/>
    </source>
</evidence>
<keyword evidence="6 10" id="KW-1133">Transmembrane helix</keyword>
<dbReference type="InterPro" id="IPR036640">
    <property type="entry name" value="ABC1_TM_sf"/>
</dbReference>
<dbReference type="Pfam" id="PF00005">
    <property type="entry name" value="ABC_tran"/>
    <property type="match status" value="1"/>
</dbReference>
<feature type="transmembrane region" description="Helical" evidence="10">
    <location>
        <begin position="51"/>
        <end position="71"/>
    </location>
</feature>
<protein>
    <submittedName>
        <fullName evidence="13">ABC transporter transmembrane domain-containing protein</fullName>
    </submittedName>
</protein>
<dbReference type="GO" id="GO:0016887">
    <property type="term" value="F:ATP hydrolysis activity"/>
    <property type="evidence" value="ECO:0007669"/>
    <property type="project" value="InterPro"/>
</dbReference>
<keyword evidence="5" id="KW-0067">ATP-binding</keyword>
<dbReference type="InterPro" id="IPR039421">
    <property type="entry name" value="Type_1_exporter"/>
</dbReference>
<evidence type="ECO:0000256" key="3">
    <source>
        <dbReference type="ARBA" id="ARBA00022692"/>
    </source>
</evidence>
<dbReference type="SUPFAM" id="SSF90123">
    <property type="entry name" value="ABC transporter transmembrane region"/>
    <property type="match status" value="1"/>
</dbReference>
<feature type="transmembrane region" description="Helical" evidence="10">
    <location>
        <begin position="193"/>
        <end position="213"/>
    </location>
</feature>
<dbReference type="GO" id="GO:0015421">
    <property type="term" value="F:ABC-type oligopeptide transporter activity"/>
    <property type="evidence" value="ECO:0007669"/>
    <property type="project" value="TreeGrafter"/>
</dbReference>
<comment type="subcellular location">
    <subcellularLocation>
        <location evidence="1">Cell membrane</location>
        <topology evidence="1">Multi-pass membrane protein</topology>
    </subcellularLocation>
</comment>
<gene>
    <name evidence="13" type="ORF">ABEG18_19425</name>
</gene>
<dbReference type="InterPro" id="IPR017871">
    <property type="entry name" value="ABC_transporter-like_CS"/>
</dbReference>
<evidence type="ECO:0000256" key="1">
    <source>
        <dbReference type="ARBA" id="ARBA00004651"/>
    </source>
</evidence>
<dbReference type="FunFam" id="3.40.50.300:FF:000218">
    <property type="entry name" value="Multidrug ABC transporter ATP-binding protein"/>
    <property type="match status" value="1"/>
</dbReference>
<dbReference type="PROSITE" id="PS50893">
    <property type="entry name" value="ABC_TRANSPORTER_2"/>
    <property type="match status" value="1"/>
</dbReference>
<dbReference type="InterPro" id="IPR011918">
    <property type="entry name" value="ABC_MsbA_ATP-bd"/>
</dbReference>
<dbReference type="NCBIfam" id="TIGR02204">
    <property type="entry name" value="MsbA_rel"/>
    <property type="match status" value="1"/>
</dbReference>
<evidence type="ECO:0000259" key="11">
    <source>
        <dbReference type="PROSITE" id="PS50893"/>
    </source>
</evidence>
<dbReference type="InterPro" id="IPR003439">
    <property type="entry name" value="ABC_transporter-like_ATP-bd"/>
</dbReference>
<name>A0AAU7JC77_9HYPH</name>
<dbReference type="AlphaFoldDB" id="A0AAU7JC77"/>
<feature type="transmembrane region" description="Helical" evidence="10">
    <location>
        <begin position="91"/>
        <end position="112"/>
    </location>
</feature>
<dbReference type="InterPro" id="IPR011527">
    <property type="entry name" value="ABC1_TM_dom"/>
</dbReference>
<dbReference type="RefSeq" id="WP_406854699.1">
    <property type="nucleotide sequence ID" value="NZ_CP157484.1"/>
</dbReference>
<evidence type="ECO:0000256" key="9">
    <source>
        <dbReference type="SAM" id="MobiDB-lite"/>
    </source>
</evidence>
<feature type="domain" description="ABC transmembrane type-1" evidence="12">
    <location>
        <begin position="52"/>
        <end position="334"/>
    </location>
</feature>
<feature type="transmembrane region" description="Helical" evidence="10">
    <location>
        <begin position="274"/>
        <end position="295"/>
    </location>
</feature>
<keyword evidence="4" id="KW-0547">Nucleotide-binding</keyword>
<dbReference type="SUPFAM" id="SSF52540">
    <property type="entry name" value="P-loop containing nucleoside triphosphate hydrolases"/>
    <property type="match status" value="1"/>
</dbReference>
<dbReference type="Gene3D" id="1.20.1560.10">
    <property type="entry name" value="ABC transporter type 1, transmembrane domain"/>
    <property type="match status" value="1"/>
</dbReference>
<dbReference type="InterPro" id="IPR003593">
    <property type="entry name" value="AAA+_ATPase"/>
</dbReference>
<dbReference type="EMBL" id="CP157484">
    <property type="protein sequence ID" value="XBO37871.1"/>
    <property type="molecule type" value="Genomic_DNA"/>
</dbReference>
<sequence length="620" mass="65806">MNGEPMTDATQPTAPGLPAADAATQGKRRDRAPLSALRPLLPYGLRYKGRIAAAIAALVLASMATLAIPVAVRRMVDLGFSPEGADIIDRYFSVMILVVGVLAVASAARYYLVMTLGERVMTDIRNAVFAHLTRLDAGFYDTVKSGEIVSRLTADTTQIKSAFGASASVALRNLVLFVGAVIMMVVTSPRLSGLVLLAIPVIVLPLVASGRSVRQRSRLAQDRLADASAYATEAIGATRIMQAFTAEGATLARFSQAAEDAFHAARTATLSRSILTAVAIFLIFASVVAVLWYGAQDVLTGRLTGGRLSQFVLYAVFGAGALGELSQVWSEVSAAAGAAGRIAEILSVEPRIKAPANPTPLPQPAVGSVAFEHVRFAYPSRDDHPVVSDLTFSVAPGERVALVGPSGAGKSTIVQLILRFYDPQGGRVLVDGVPLTEADPEALRRRIALVAQDPVVFGATIAENLRYGRPDATDAQMREAARLAAADRFIEALPQGYDTRVGERGVTLSGGQRQRIAIARAVLRDSPILLLDEATSALDAESETLVQDALDRLMEGRTTIVVAHRLATILKADRILVMDQGRIVEEGTHADLVNRKGLYSRLARLQFEAGAAALADRAAE</sequence>
<evidence type="ECO:0000256" key="7">
    <source>
        <dbReference type="ARBA" id="ARBA00023136"/>
    </source>
</evidence>
<dbReference type="PROSITE" id="PS50929">
    <property type="entry name" value="ABC_TM1F"/>
    <property type="match status" value="1"/>
</dbReference>
<dbReference type="InterPro" id="IPR027417">
    <property type="entry name" value="P-loop_NTPase"/>
</dbReference>
<evidence type="ECO:0000256" key="8">
    <source>
        <dbReference type="ARBA" id="ARBA00024725"/>
    </source>
</evidence>
<feature type="domain" description="ABC transporter" evidence="11">
    <location>
        <begin position="369"/>
        <end position="605"/>
    </location>
</feature>
<feature type="region of interest" description="Disordered" evidence="9">
    <location>
        <begin position="1"/>
        <end position="30"/>
    </location>
</feature>
<dbReference type="CDD" id="cd18575">
    <property type="entry name" value="ABC_6TM_bac_exporter_ABCB8_10_like"/>
    <property type="match status" value="1"/>
</dbReference>
<keyword evidence="3 10" id="KW-0812">Transmembrane</keyword>
<evidence type="ECO:0000256" key="10">
    <source>
        <dbReference type="SAM" id="Phobius"/>
    </source>
</evidence>